<evidence type="ECO:0000313" key="2">
    <source>
        <dbReference type="EMBL" id="QJA82877.1"/>
    </source>
</evidence>
<protein>
    <submittedName>
        <fullName evidence="1">Uncharacterized protein</fullName>
    </submittedName>
</protein>
<proteinExistence type="predicted"/>
<gene>
    <name evidence="2" type="ORF">MM415A00356_0026</name>
    <name evidence="1" type="ORF">MM415B00404_0029</name>
</gene>
<dbReference type="EMBL" id="MT142498">
    <property type="protein sequence ID" value="QJA82877.1"/>
    <property type="molecule type" value="Genomic_DNA"/>
</dbReference>
<sequence>MPHARFSQTHAIIYETIIVADNYNAGMSMDSINMAKYDHVALILVGDVACAGAGIVTIMAGATNGVETAAITFSYRYTLTDVASTTSDVLSAPVAAATCTLTEAYIRSGMYVFEWDAQDMLVAGVHYQWATPVLDASGTAGIVTAIAIGHWPRYAQNVMPSAIV</sequence>
<dbReference type="AlphaFoldDB" id="A0A6M3J881"/>
<reference evidence="1" key="1">
    <citation type="submission" date="2020-03" db="EMBL/GenBank/DDBJ databases">
        <title>The deep terrestrial virosphere.</title>
        <authorList>
            <person name="Holmfeldt K."/>
            <person name="Nilsson E."/>
            <person name="Simone D."/>
            <person name="Lopez-Fernandez M."/>
            <person name="Wu X."/>
            <person name="de Brujin I."/>
            <person name="Lundin D."/>
            <person name="Andersson A."/>
            <person name="Bertilsson S."/>
            <person name="Dopson M."/>
        </authorList>
    </citation>
    <scope>NUCLEOTIDE SEQUENCE</scope>
    <source>
        <strain evidence="2">MM415A00356</strain>
        <strain evidence="1">MM415B00404</strain>
    </source>
</reference>
<name>A0A6M3J881_9ZZZZ</name>
<organism evidence="1">
    <name type="scientific">viral metagenome</name>
    <dbReference type="NCBI Taxonomy" id="1070528"/>
    <lineage>
        <taxon>unclassified sequences</taxon>
        <taxon>metagenomes</taxon>
        <taxon>organismal metagenomes</taxon>
    </lineage>
</organism>
<dbReference type="EMBL" id="MT141536">
    <property type="protein sequence ID" value="QJA65327.1"/>
    <property type="molecule type" value="Genomic_DNA"/>
</dbReference>
<evidence type="ECO:0000313" key="1">
    <source>
        <dbReference type="EMBL" id="QJA65327.1"/>
    </source>
</evidence>
<accession>A0A6M3J881</accession>